<keyword evidence="5 9" id="KW-1133">Transmembrane helix</keyword>
<evidence type="ECO:0000256" key="8">
    <source>
        <dbReference type="SAM" id="MobiDB-lite"/>
    </source>
</evidence>
<evidence type="ECO:0000256" key="9">
    <source>
        <dbReference type="SAM" id="Phobius"/>
    </source>
</evidence>
<keyword evidence="12" id="KW-1185">Reference proteome</keyword>
<evidence type="ECO:0000256" key="6">
    <source>
        <dbReference type="ARBA" id="ARBA00023136"/>
    </source>
</evidence>
<feature type="transmembrane region" description="Helical" evidence="9">
    <location>
        <begin position="391"/>
        <end position="411"/>
    </location>
</feature>
<sequence length="879" mass="99811">MAPRRLAVSLNPLWYHYVAAATLGCALLLGLFRYYVIDRLDPIHCNALLTKGRWLDHAFKNWQPEGCMMYNYQPKDVETCINTKPIVFIGDSVTRQLFFQTAHVVDSTLPSAPPDDEHKHSDHLLTAKSGIQLSFHWDPFLNTSDTQKYIHPNVYQAGERPALLVVGSGLWYLRYPDSGGLPAWELKIESTLDALSDPANRPADTVAFLPVEDVIPSKLSKDRAESMRSSDIDAMNSDLLHRIRPPHINDPFAFFAPASQRESPIALPLVFNSMLDPSQTDDGLHFSDTVVKMQANVLLNLRCNDVLPKTFPIDKTCCRSYPWPSPIHLLVLAAVILWGPVIWFLPRRLGGNANMPWVTEEQIPALVISGSLALIYLADRTGFWLKEQKQFSPWSFGFLCFLSLAVGLLTVKRADNDLGFLNRDQTDEWKGWMQIAILIYHYFGASKISGIYNPIRVLVASYLFMTGYGHTTFYIKKADFGFLRVAHVSTLTLHRQFSIERYLVQILVRLNLYTLFLAYTMNTDYISYYFSPLVSMWYLIIYGTMFAGSQYNDRTVFLVGKILLSMALVTWFMKEPWLLETVFSFLEHLCGIHWSAREWSFRANLDLWIVYFGMFTAIAVIKIREYRLTDIPQWPLVAKGGIGLSAVVLLWYFAFELSQPDKFVYNTWHPYISFLPVGAFVVLRNANGVLRSASSKAFAFIGRCSLETFIIQYHLWLAGDTKGILLVIPGTRWRPLNMVLTTIVFIYISHRVAEATGEITKWICGTKKPPSLPTVAETSNRQSAPSSQNEGAEVIFMAPEDDSSNQKEEGSAPSREPDTPGRPGRRWVDRLADDSSSQTSSRAGFRVWYGETEWNPGVATKLLIGFATLWLVNIVWPYP</sequence>
<feature type="transmembrane region" description="Helical" evidence="9">
    <location>
        <begin position="526"/>
        <end position="548"/>
    </location>
</feature>
<organism evidence="11 12">
    <name type="scientific">Somion occarium</name>
    <dbReference type="NCBI Taxonomy" id="3059160"/>
    <lineage>
        <taxon>Eukaryota</taxon>
        <taxon>Fungi</taxon>
        <taxon>Dikarya</taxon>
        <taxon>Basidiomycota</taxon>
        <taxon>Agaricomycotina</taxon>
        <taxon>Agaricomycetes</taxon>
        <taxon>Polyporales</taxon>
        <taxon>Cerrenaceae</taxon>
        <taxon>Somion</taxon>
    </lineage>
</organism>
<feature type="transmembrane region" description="Helical" evidence="9">
    <location>
        <begin position="431"/>
        <end position="452"/>
    </location>
</feature>
<evidence type="ECO:0000256" key="7">
    <source>
        <dbReference type="ARBA" id="ARBA00023180"/>
    </source>
</evidence>
<feature type="transmembrane region" description="Helical" evidence="9">
    <location>
        <begin position="667"/>
        <end position="686"/>
    </location>
</feature>
<dbReference type="Proteomes" id="UP001497453">
    <property type="component" value="Chromosome 1"/>
</dbReference>
<evidence type="ECO:0000256" key="1">
    <source>
        <dbReference type="ARBA" id="ARBA00004141"/>
    </source>
</evidence>
<evidence type="ECO:0000256" key="5">
    <source>
        <dbReference type="ARBA" id="ARBA00022989"/>
    </source>
</evidence>
<accession>A0ABP1CHP5</accession>
<dbReference type="InterPro" id="IPR012419">
    <property type="entry name" value="Cas1_AcylTrans_dom"/>
</dbReference>
<feature type="transmembrane region" description="Helical" evidence="9">
    <location>
        <begin position="14"/>
        <end position="36"/>
    </location>
</feature>
<evidence type="ECO:0000313" key="12">
    <source>
        <dbReference type="Proteomes" id="UP001497453"/>
    </source>
</evidence>
<name>A0ABP1CHP5_9APHY</name>
<comment type="subcellular location">
    <subcellularLocation>
        <location evidence="1">Membrane</location>
        <topology evidence="1">Multi-pass membrane protein</topology>
    </subcellularLocation>
</comment>
<evidence type="ECO:0000256" key="4">
    <source>
        <dbReference type="ARBA" id="ARBA00022692"/>
    </source>
</evidence>
<feature type="transmembrane region" description="Helical" evidence="9">
    <location>
        <begin position="362"/>
        <end position="379"/>
    </location>
</feature>
<evidence type="ECO:0000256" key="3">
    <source>
        <dbReference type="ARBA" id="ARBA00022679"/>
    </source>
</evidence>
<feature type="transmembrane region" description="Helical" evidence="9">
    <location>
        <begin position="607"/>
        <end position="624"/>
    </location>
</feature>
<keyword evidence="4 9" id="KW-0812">Transmembrane</keyword>
<dbReference type="EMBL" id="OZ037944">
    <property type="protein sequence ID" value="CAL1695223.1"/>
    <property type="molecule type" value="Genomic_DNA"/>
</dbReference>
<reference evidence="12" key="1">
    <citation type="submission" date="2024-04" db="EMBL/GenBank/DDBJ databases">
        <authorList>
            <person name="Shaw F."/>
            <person name="Minotto A."/>
        </authorList>
    </citation>
    <scope>NUCLEOTIDE SEQUENCE [LARGE SCALE GENOMIC DNA]</scope>
</reference>
<keyword evidence="6 9" id="KW-0472">Membrane</keyword>
<dbReference type="PANTHER" id="PTHR13533">
    <property type="entry name" value="N-ACETYLNEURAMINATE 9-O-ACETYLTRANSFERASE"/>
    <property type="match status" value="1"/>
</dbReference>
<evidence type="ECO:0000256" key="2">
    <source>
        <dbReference type="ARBA" id="ARBA00010666"/>
    </source>
</evidence>
<dbReference type="PROSITE" id="PS51257">
    <property type="entry name" value="PROKAR_LIPOPROTEIN"/>
    <property type="match status" value="1"/>
</dbReference>
<keyword evidence="7" id="KW-0325">Glycoprotein</keyword>
<feature type="transmembrane region" description="Helical" evidence="9">
    <location>
        <begin position="555"/>
        <end position="573"/>
    </location>
</feature>
<feature type="transmembrane region" description="Helical" evidence="9">
    <location>
        <begin position="329"/>
        <end position="346"/>
    </location>
</feature>
<proteinExistence type="inferred from homology"/>
<feature type="domain" description="Cas1p 10 TM acyl transferase" evidence="10">
    <location>
        <begin position="487"/>
        <end position="771"/>
    </location>
</feature>
<feature type="transmembrane region" description="Helical" evidence="9">
    <location>
        <begin position="636"/>
        <end position="655"/>
    </location>
</feature>
<evidence type="ECO:0000259" key="10">
    <source>
        <dbReference type="Pfam" id="PF07779"/>
    </source>
</evidence>
<feature type="transmembrane region" description="Helical" evidence="9">
    <location>
        <begin position="858"/>
        <end position="878"/>
    </location>
</feature>
<feature type="compositionally biased region" description="Basic and acidic residues" evidence="8">
    <location>
        <begin position="804"/>
        <end position="819"/>
    </location>
</feature>
<feature type="region of interest" description="Disordered" evidence="8">
    <location>
        <begin position="801"/>
        <end position="838"/>
    </location>
</feature>
<protein>
    <recommendedName>
        <fullName evidence="10">Cas1p 10 TM acyl transferase domain-containing protein</fullName>
    </recommendedName>
</protein>
<keyword evidence="3" id="KW-0808">Transferase</keyword>
<comment type="similarity">
    <text evidence="2">Belongs to the PC-esterase family. CASD1 subfamily.</text>
</comment>
<dbReference type="Pfam" id="PF07779">
    <property type="entry name" value="Cas1_AcylT"/>
    <property type="match status" value="1"/>
</dbReference>
<dbReference type="PANTHER" id="PTHR13533:SF1">
    <property type="entry name" value="N-ACETYLNEURAMINATE 9-O-ACETYLTRANSFERASE"/>
    <property type="match status" value="1"/>
</dbReference>
<gene>
    <name evidence="11" type="ORF">GFSPODELE1_LOCUS648</name>
</gene>
<evidence type="ECO:0000313" key="11">
    <source>
        <dbReference type="EMBL" id="CAL1695223.1"/>
    </source>
</evidence>